<feature type="domain" description="Retrovirus-related Pol polyprotein from transposon TNT 1-94-like beta-barrel" evidence="1">
    <location>
        <begin position="99"/>
        <end position="179"/>
    </location>
</feature>
<keyword evidence="3" id="KW-1185">Reference proteome</keyword>
<sequence length="225" mass="26092">MSYECVAPLIDEYMDLENMSLAEFHEFFATFGSLPGRGLALMLKDTFDSPKWGQISSDVRNKNNRNQEEAKKNQYREVEAEYEMLSLTIGDFVYDEDMWMVYTTTSNHMTPYVKFFTTLDRTHRARVRFADGSITMTEGRGDVRIMTKEGKTKTIKDVLYVPAINRNVLSVYHLTSIGYSVIMEGNKRFKFTIKDQNGKLFGETNLNDKGYFYLRFQVIEGNLTS</sequence>
<gene>
    <name evidence="2" type="ORF">TAV2_LOCUS11489</name>
</gene>
<dbReference type="PANTHER" id="PTHR47592:SF27">
    <property type="entry name" value="OS08G0421700 PROTEIN"/>
    <property type="match status" value="1"/>
</dbReference>
<evidence type="ECO:0000313" key="3">
    <source>
        <dbReference type="Proteomes" id="UP000836841"/>
    </source>
</evidence>
<evidence type="ECO:0000259" key="1">
    <source>
        <dbReference type="Pfam" id="PF22936"/>
    </source>
</evidence>
<name>A0AAU9RXC4_THLAR</name>
<dbReference type="AlphaFoldDB" id="A0AAU9RXC4"/>
<proteinExistence type="predicted"/>
<accession>A0AAU9RXC4</accession>
<reference evidence="2 3" key="1">
    <citation type="submission" date="2022-03" db="EMBL/GenBank/DDBJ databases">
        <authorList>
            <person name="Nunn A."/>
            <person name="Chopra R."/>
            <person name="Nunn A."/>
            <person name="Contreras Garrido A."/>
        </authorList>
    </citation>
    <scope>NUCLEOTIDE SEQUENCE [LARGE SCALE GENOMIC DNA]</scope>
</reference>
<dbReference type="Proteomes" id="UP000836841">
    <property type="component" value="Chromosome 3"/>
</dbReference>
<organism evidence="2 3">
    <name type="scientific">Thlaspi arvense</name>
    <name type="common">Field penny-cress</name>
    <dbReference type="NCBI Taxonomy" id="13288"/>
    <lineage>
        <taxon>Eukaryota</taxon>
        <taxon>Viridiplantae</taxon>
        <taxon>Streptophyta</taxon>
        <taxon>Embryophyta</taxon>
        <taxon>Tracheophyta</taxon>
        <taxon>Spermatophyta</taxon>
        <taxon>Magnoliopsida</taxon>
        <taxon>eudicotyledons</taxon>
        <taxon>Gunneridae</taxon>
        <taxon>Pentapetalae</taxon>
        <taxon>rosids</taxon>
        <taxon>malvids</taxon>
        <taxon>Brassicales</taxon>
        <taxon>Brassicaceae</taxon>
        <taxon>Thlaspideae</taxon>
        <taxon>Thlaspi</taxon>
    </lineage>
</organism>
<dbReference type="PANTHER" id="PTHR47592">
    <property type="entry name" value="PBF68 PROTEIN"/>
    <property type="match status" value="1"/>
</dbReference>
<dbReference type="EMBL" id="OU466859">
    <property type="protein sequence ID" value="CAH2053166.1"/>
    <property type="molecule type" value="Genomic_DNA"/>
</dbReference>
<evidence type="ECO:0000313" key="2">
    <source>
        <dbReference type="EMBL" id="CAH2053166.1"/>
    </source>
</evidence>
<dbReference type="Pfam" id="PF22936">
    <property type="entry name" value="Pol_BBD"/>
    <property type="match status" value="1"/>
</dbReference>
<dbReference type="InterPro" id="IPR054722">
    <property type="entry name" value="PolX-like_BBD"/>
</dbReference>
<protein>
    <recommendedName>
        <fullName evidence="1">Retrovirus-related Pol polyprotein from transposon TNT 1-94-like beta-barrel domain-containing protein</fullName>
    </recommendedName>
</protein>